<name>A0A1M6YPG9_9FLAO</name>
<dbReference type="OrthoDB" id="1250536at2"/>
<gene>
    <name evidence="1" type="ORF">SAMN05444484_101687</name>
</gene>
<dbReference type="STRING" id="946677.SAMN05444484_101687"/>
<dbReference type="AlphaFoldDB" id="A0A1M6YPG9"/>
<dbReference type="EMBL" id="FRBT01000001">
    <property type="protein sequence ID" value="SHL20221.1"/>
    <property type="molecule type" value="Genomic_DNA"/>
</dbReference>
<keyword evidence="2" id="KW-1185">Reference proteome</keyword>
<sequence>MNKLITLCILIFSMQSCENSSKRNVDSYQKNDNTDEQIKEKDRAITRSLSAKFDNDNLVDDFKIEKNEDEIVQNVLSIFLSSQKKEIKINLINNSILYNNKESIYYTLFTVTEKKICIVTLRYANQKSIPNISGEKKNLIEKIKYRFDNKNHKIRVIGYELSYQRNTKFITKSFNFITGKYIAIQKDNGKNSTMSGWAAELENVYAENWDFPFLRDKIFWYGNEIE</sequence>
<accession>A0A1M6YPG9</accession>
<dbReference type="Proteomes" id="UP000184028">
    <property type="component" value="Unassembled WGS sequence"/>
</dbReference>
<organism evidence="1 2">
    <name type="scientific">Flavobacterium chilense</name>
    <dbReference type="NCBI Taxonomy" id="946677"/>
    <lineage>
        <taxon>Bacteria</taxon>
        <taxon>Pseudomonadati</taxon>
        <taxon>Bacteroidota</taxon>
        <taxon>Flavobacteriia</taxon>
        <taxon>Flavobacteriales</taxon>
        <taxon>Flavobacteriaceae</taxon>
        <taxon>Flavobacterium</taxon>
    </lineage>
</organism>
<protein>
    <submittedName>
        <fullName evidence="1">Uncharacterized protein</fullName>
    </submittedName>
</protein>
<evidence type="ECO:0000313" key="2">
    <source>
        <dbReference type="Proteomes" id="UP000184028"/>
    </source>
</evidence>
<dbReference type="RefSeq" id="WP_068843044.1">
    <property type="nucleotide sequence ID" value="NZ_FRBT01000001.1"/>
</dbReference>
<evidence type="ECO:0000313" key="1">
    <source>
        <dbReference type="EMBL" id="SHL20221.1"/>
    </source>
</evidence>
<dbReference type="PROSITE" id="PS51257">
    <property type="entry name" value="PROKAR_LIPOPROTEIN"/>
    <property type="match status" value="1"/>
</dbReference>
<proteinExistence type="predicted"/>
<reference evidence="2" key="1">
    <citation type="submission" date="2016-11" db="EMBL/GenBank/DDBJ databases">
        <authorList>
            <person name="Varghese N."/>
            <person name="Submissions S."/>
        </authorList>
    </citation>
    <scope>NUCLEOTIDE SEQUENCE [LARGE SCALE GENOMIC DNA]</scope>
    <source>
        <strain evidence="2">DSM 24724</strain>
    </source>
</reference>